<name>A0A0U1NPV6_9RHOB</name>
<proteinExistence type="predicted"/>
<feature type="transmembrane region" description="Helical" evidence="1">
    <location>
        <begin position="76"/>
        <end position="96"/>
    </location>
</feature>
<dbReference type="OrthoDB" id="7887181at2"/>
<dbReference type="EMBL" id="CVQV01000048">
    <property type="protein sequence ID" value="CRK76814.1"/>
    <property type="molecule type" value="Genomic_DNA"/>
</dbReference>
<dbReference type="AlphaFoldDB" id="A0A0U1NPV6"/>
<evidence type="ECO:0000256" key="1">
    <source>
        <dbReference type="SAM" id="Phobius"/>
    </source>
</evidence>
<feature type="transmembrane region" description="Helical" evidence="1">
    <location>
        <begin position="103"/>
        <end position="122"/>
    </location>
</feature>
<gene>
    <name evidence="2" type="ORF">NIG5292_02883</name>
</gene>
<keyword evidence="1" id="KW-0472">Membrane</keyword>
<evidence type="ECO:0000313" key="3">
    <source>
        <dbReference type="Proteomes" id="UP000048949"/>
    </source>
</evidence>
<sequence>MADKKLNDNEIGAFIEAFAESRDSNISPHAQSQTFKYLIIFINLYVFGTLALYGLFRSDLLQVIDPFLSSSGSSALLDGRAQIFFWGIVLLNISLYFNFGFRLLCIILGISLSNSTLDYFVLSPGIFSFDERPYFSIYFAFRPLLIFATFWLAASYKDGILSN</sequence>
<reference evidence="2 3" key="1">
    <citation type="submission" date="2015-04" db="EMBL/GenBank/DDBJ databases">
        <authorList>
            <person name="Syromyatnikov M.Y."/>
            <person name="Popov V.N."/>
        </authorList>
    </citation>
    <scope>NUCLEOTIDE SEQUENCE [LARGE SCALE GENOMIC DNA]</scope>
    <source>
        <strain evidence="2 3">CECT 5292</strain>
    </source>
</reference>
<keyword evidence="1" id="KW-0812">Transmembrane</keyword>
<keyword evidence="3" id="KW-1185">Reference proteome</keyword>
<organism evidence="2 3">
    <name type="scientific">Nereida ignava</name>
    <dbReference type="NCBI Taxonomy" id="282199"/>
    <lineage>
        <taxon>Bacteria</taxon>
        <taxon>Pseudomonadati</taxon>
        <taxon>Pseudomonadota</taxon>
        <taxon>Alphaproteobacteria</taxon>
        <taxon>Rhodobacterales</taxon>
        <taxon>Roseobacteraceae</taxon>
        <taxon>Nereida</taxon>
    </lineage>
</organism>
<keyword evidence="1" id="KW-1133">Transmembrane helix</keyword>
<evidence type="ECO:0000313" key="2">
    <source>
        <dbReference type="EMBL" id="CRK76814.1"/>
    </source>
</evidence>
<accession>A0A0U1NPV6</accession>
<protein>
    <submittedName>
        <fullName evidence="2">Uncharacterized protein</fullName>
    </submittedName>
</protein>
<feature type="transmembrane region" description="Helical" evidence="1">
    <location>
        <begin position="134"/>
        <end position="154"/>
    </location>
</feature>
<feature type="transmembrane region" description="Helical" evidence="1">
    <location>
        <begin position="37"/>
        <end position="56"/>
    </location>
</feature>
<dbReference type="RefSeq" id="WP_143081988.1">
    <property type="nucleotide sequence ID" value="NZ_CVPC01000048.1"/>
</dbReference>
<dbReference type="Proteomes" id="UP000048949">
    <property type="component" value="Unassembled WGS sequence"/>
</dbReference>